<accession>A0A382CBQ2</accession>
<dbReference type="Pfam" id="PF00288">
    <property type="entry name" value="GHMP_kinases_N"/>
    <property type="match status" value="1"/>
</dbReference>
<evidence type="ECO:0000256" key="3">
    <source>
        <dbReference type="ARBA" id="ARBA00022840"/>
    </source>
</evidence>
<dbReference type="InterPro" id="IPR020568">
    <property type="entry name" value="Ribosomal_Su5_D2-typ_SF"/>
</dbReference>
<dbReference type="InterPro" id="IPR006204">
    <property type="entry name" value="GHMP_kinase_N_dom"/>
</dbReference>
<dbReference type="GO" id="GO:0006012">
    <property type="term" value="P:galactose metabolic process"/>
    <property type="evidence" value="ECO:0007669"/>
    <property type="project" value="TreeGrafter"/>
</dbReference>
<gene>
    <name evidence="5" type="ORF">METZ01_LOCUS176402</name>
</gene>
<dbReference type="GO" id="GO:0005524">
    <property type="term" value="F:ATP binding"/>
    <property type="evidence" value="ECO:0007669"/>
    <property type="project" value="UniProtKB-KW"/>
</dbReference>
<proteinExistence type="inferred from homology"/>
<dbReference type="PRINTS" id="PR00959">
    <property type="entry name" value="MEVGALKINASE"/>
</dbReference>
<keyword evidence="3" id="KW-0067">ATP-binding</keyword>
<organism evidence="5">
    <name type="scientific">marine metagenome</name>
    <dbReference type="NCBI Taxonomy" id="408172"/>
    <lineage>
        <taxon>unclassified sequences</taxon>
        <taxon>metagenomes</taxon>
        <taxon>ecological metagenomes</taxon>
    </lineage>
</organism>
<feature type="domain" description="GHMP kinase N-terminal" evidence="4">
    <location>
        <begin position="55"/>
        <end position="142"/>
    </location>
</feature>
<name>A0A382CBQ2_9ZZZZ</name>
<dbReference type="Gene3D" id="3.30.230.10">
    <property type="match status" value="1"/>
</dbReference>
<protein>
    <recommendedName>
        <fullName evidence="4">GHMP kinase N-terminal domain-containing protein</fullName>
    </recommendedName>
</protein>
<keyword evidence="2" id="KW-0547">Nucleotide-binding</keyword>
<dbReference type="GO" id="GO:0005829">
    <property type="term" value="C:cytosol"/>
    <property type="evidence" value="ECO:0007669"/>
    <property type="project" value="TreeGrafter"/>
</dbReference>
<dbReference type="EMBL" id="UINC01033767">
    <property type="protein sequence ID" value="SVB23548.1"/>
    <property type="molecule type" value="Genomic_DNA"/>
</dbReference>
<reference evidence="5" key="1">
    <citation type="submission" date="2018-05" db="EMBL/GenBank/DDBJ databases">
        <authorList>
            <person name="Lanie J.A."/>
            <person name="Ng W.-L."/>
            <person name="Kazmierczak K.M."/>
            <person name="Andrzejewski T.M."/>
            <person name="Davidsen T.M."/>
            <person name="Wayne K.J."/>
            <person name="Tettelin H."/>
            <person name="Glass J.I."/>
            <person name="Rusch D."/>
            <person name="Podicherti R."/>
            <person name="Tsui H.-C.T."/>
            <person name="Winkler M.E."/>
        </authorList>
    </citation>
    <scope>NUCLEOTIDE SEQUENCE</scope>
</reference>
<sequence>MPMAIDQHTTGLFRLNDKSVVRIYSDRFDEMATVIPHDVLTRKAGIWNDYAQGLLRESAHRSPDKGFDLLVRSTLGSGGLSSSSSFLAMLALANHFALSGEMIDPADRGLRLQLALNCQRAENNFVGIPSGIMDPAAILLGGLIKL</sequence>
<evidence type="ECO:0000313" key="5">
    <source>
        <dbReference type="EMBL" id="SVB23548.1"/>
    </source>
</evidence>
<feature type="non-terminal residue" evidence="5">
    <location>
        <position position="146"/>
    </location>
</feature>
<dbReference type="PANTHER" id="PTHR10457:SF7">
    <property type="entry name" value="GALACTOKINASE-RELATED"/>
    <property type="match status" value="1"/>
</dbReference>
<dbReference type="PANTHER" id="PTHR10457">
    <property type="entry name" value="MEVALONATE KINASE/GALACTOKINASE"/>
    <property type="match status" value="1"/>
</dbReference>
<dbReference type="GO" id="GO:0004335">
    <property type="term" value="F:galactokinase activity"/>
    <property type="evidence" value="ECO:0007669"/>
    <property type="project" value="TreeGrafter"/>
</dbReference>
<evidence type="ECO:0000259" key="4">
    <source>
        <dbReference type="Pfam" id="PF00288"/>
    </source>
</evidence>
<dbReference type="SUPFAM" id="SSF54211">
    <property type="entry name" value="Ribosomal protein S5 domain 2-like"/>
    <property type="match status" value="1"/>
</dbReference>
<evidence type="ECO:0000256" key="2">
    <source>
        <dbReference type="ARBA" id="ARBA00022741"/>
    </source>
</evidence>
<comment type="similarity">
    <text evidence="1">Belongs to the GHMP kinase family. GalK subfamily.</text>
</comment>
<dbReference type="AlphaFoldDB" id="A0A382CBQ2"/>
<dbReference type="InterPro" id="IPR014721">
    <property type="entry name" value="Ribsml_uS5_D2-typ_fold_subgr"/>
</dbReference>
<evidence type="ECO:0000256" key="1">
    <source>
        <dbReference type="ARBA" id="ARBA00006566"/>
    </source>
</evidence>